<organism evidence="1">
    <name type="scientific">marine sediment metagenome</name>
    <dbReference type="NCBI Taxonomy" id="412755"/>
    <lineage>
        <taxon>unclassified sequences</taxon>
        <taxon>metagenomes</taxon>
        <taxon>ecological metagenomes</taxon>
    </lineage>
</organism>
<protein>
    <submittedName>
        <fullName evidence="1">Uncharacterized protein</fullName>
    </submittedName>
</protein>
<evidence type="ECO:0000313" key="1">
    <source>
        <dbReference type="EMBL" id="GAG03626.1"/>
    </source>
</evidence>
<dbReference type="AlphaFoldDB" id="X0VSV7"/>
<gene>
    <name evidence="1" type="ORF">S01H1_43960</name>
</gene>
<dbReference type="EMBL" id="BARS01028023">
    <property type="protein sequence ID" value="GAG03626.1"/>
    <property type="molecule type" value="Genomic_DNA"/>
</dbReference>
<feature type="non-terminal residue" evidence="1">
    <location>
        <position position="1"/>
    </location>
</feature>
<proteinExistence type="predicted"/>
<comment type="caution">
    <text evidence="1">The sequence shown here is derived from an EMBL/GenBank/DDBJ whole genome shotgun (WGS) entry which is preliminary data.</text>
</comment>
<sequence>LLAAVVPSFHQKQYAEAFIDTPEIWFADRGTYDKSLFDQPNKPSGHCLVKSAVPVRDFTRMYQAVDYRKADELTESFAARHGLPANDARMAGFAESMHRSVANYTETKGFMEFEQRELQKKLWGTTGPEKG</sequence>
<reference evidence="1" key="1">
    <citation type="journal article" date="2014" name="Front. Microbiol.">
        <title>High frequency of phylogenetically diverse reductive dehalogenase-homologous genes in deep subseafloor sedimentary metagenomes.</title>
        <authorList>
            <person name="Kawai M."/>
            <person name="Futagami T."/>
            <person name="Toyoda A."/>
            <person name="Takaki Y."/>
            <person name="Nishi S."/>
            <person name="Hori S."/>
            <person name="Arai W."/>
            <person name="Tsubouchi T."/>
            <person name="Morono Y."/>
            <person name="Uchiyama I."/>
            <person name="Ito T."/>
            <person name="Fujiyama A."/>
            <person name="Inagaki F."/>
            <person name="Takami H."/>
        </authorList>
    </citation>
    <scope>NUCLEOTIDE SEQUENCE</scope>
    <source>
        <strain evidence="1">Expedition CK06-06</strain>
    </source>
</reference>
<accession>X0VSV7</accession>
<name>X0VSV7_9ZZZZ</name>